<protein>
    <submittedName>
        <fullName evidence="1">Uncharacterized protein</fullName>
    </submittedName>
</protein>
<gene>
    <name evidence="1" type="ORF">SAMN05216387_1184</name>
</gene>
<reference evidence="1 2" key="1">
    <citation type="submission" date="2016-10" db="EMBL/GenBank/DDBJ databases">
        <authorList>
            <person name="de Groot N.N."/>
        </authorList>
    </citation>
    <scope>NUCLEOTIDE SEQUENCE [LARGE SCALE GENOMIC DNA]</scope>
    <source>
        <strain evidence="1 2">Nv1</strain>
    </source>
</reference>
<dbReference type="EMBL" id="FOBH01000018">
    <property type="protein sequence ID" value="SEL60845.1"/>
    <property type="molecule type" value="Genomic_DNA"/>
</dbReference>
<accession>A0A1H7RL40</accession>
<proteinExistence type="predicted"/>
<sequence>MAVHAVAGGLIGVAVPMRIAYWIDERIVTVGRPRLNGSSGTRVLSGRGRSRSTLSFPKYYSAGGISGGIYQTVLVETRFYVSF</sequence>
<organism evidence="1 2">
    <name type="scientific">Nitrosovibrio tenuis</name>
    <dbReference type="NCBI Taxonomy" id="1233"/>
    <lineage>
        <taxon>Bacteria</taxon>
        <taxon>Pseudomonadati</taxon>
        <taxon>Pseudomonadota</taxon>
        <taxon>Betaproteobacteria</taxon>
        <taxon>Nitrosomonadales</taxon>
        <taxon>Nitrosomonadaceae</taxon>
        <taxon>Nitrosovibrio</taxon>
    </lineage>
</organism>
<keyword evidence="2" id="KW-1185">Reference proteome</keyword>
<evidence type="ECO:0000313" key="1">
    <source>
        <dbReference type="EMBL" id="SEL60845.1"/>
    </source>
</evidence>
<evidence type="ECO:0000313" key="2">
    <source>
        <dbReference type="Proteomes" id="UP000198620"/>
    </source>
</evidence>
<name>A0A1H7RL40_9PROT</name>
<dbReference type="Proteomes" id="UP000198620">
    <property type="component" value="Unassembled WGS sequence"/>
</dbReference>
<dbReference type="AlphaFoldDB" id="A0A1H7RL40"/>